<dbReference type="AlphaFoldDB" id="F2JN44"/>
<dbReference type="Gene3D" id="3.30.457.10">
    <property type="entry name" value="Copper amine oxidase-like, N-terminal domain"/>
    <property type="match status" value="1"/>
</dbReference>
<evidence type="ECO:0000313" key="2">
    <source>
        <dbReference type="EMBL" id="ADZ82386.1"/>
    </source>
</evidence>
<evidence type="ECO:0000313" key="3">
    <source>
        <dbReference type="Proteomes" id="UP000008467"/>
    </source>
</evidence>
<protein>
    <submittedName>
        <fullName evidence="2">Copper amine oxidase-like domain-containing protein</fullName>
    </submittedName>
</protein>
<feature type="domain" description="Copper amine oxidase-like N-terminal" evidence="1">
    <location>
        <begin position="41"/>
        <end position="144"/>
    </location>
</feature>
<sequence length="372" mass="41365">MKGINKKRIAKSFSAVVASLLIVGTPQMNELMAASKISVTYNNQELMLSNEPKVINQSVMLPLRDLSEQLGYKVEWEQATGKIEIVDGAYKVVLQVGSKVAEVNGKVVTIDVAPQTINGVTYIPLRFVSEALEMGVQWSKENKVALEGKYTVDEANKKLMVRTASGKKVVGDINTYDENVVAGKNVTLKRTSAGSEMVCVTCIIQGALTQTASTTFYIKDGKVIDKLVEKPSIQAEAGILYKNNEVAISTGTEFKIYDDLTGTLVKTYNLKEKLDGEGFVPISYSNNYIVGRYQNTIHVIDLVNGKITRILDFIPEGTEKEKEAKYYVYTFDMPLTSQDNINLVWETEEALVFKYHDNVEDKDKTITYMIGK</sequence>
<gene>
    <name evidence="2" type="ordered locus">Clole_0652</name>
</gene>
<dbReference type="Proteomes" id="UP000008467">
    <property type="component" value="Chromosome"/>
</dbReference>
<dbReference type="RefSeq" id="WP_013655687.1">
    <property type="nucleotide sequence ID" value="NC_015275.1"/>
</dbReference>
<proteinExistence type="predicted"/>
<dbReference type="InterPro" id="IPR012854">
    <property type="entry name" value="Cu_amine_oxidase-like_N"/>
</dbReference>
<dbReference type="STRING" id="642492.Clole_0652"/>
<name>F2JN44_CELLD</name>
<dbReference type="eggNOG" id="COG3858">
    <property type="taxonomic scope" value="Bacteria"/>
</dbReference>
<dbReference type="KEGG" id="cle:Clole_0652"/>
<dbReference type="SUPFAM" id="SSF55383">
    <property type="entry name" value="Copper amine oxidase, domain N"/>
    <property type="match status" value="1"/>
</dbReference>
<dbReference type="HOGENOM" id="CLU_717364_0_0_9"/>
<dbReference type="Pfam" id="PF07833">
    <property type="entry name" value="Cu_amine_oxidN1"/>
    <property type="match status" value="1"/>
</dbReference>
<dbReference type="InterPro" id="IPR036582">
    <property type="entry name" value="Mao_N_sf"/>
</dbReference>
<keyword evidence="3" id="KW-1185">Reference proteome</keyword>
<dbReference type="EMBL" id="CP002582">
    <property type="protein sequence ID" value="ADZ82386.1"/>
    <property type="molecule type" value="Genomic_DNA"/>
</dbReference>
<reference evidence="2 3" key="1">
    <citation type="journal article" date="2011" name="J. Bacteriol.">
        <title>Complete genome sequence of the cellulose-degrading bacterium Cellulosilyticum lentocellum.</title>
        <authorList>
            <consortium name="US DOE Joint Genome Institute"/>
            <person name="Miller D.A."/>
            <person name="Suen G."/>
            <person name="Bruce D."/>
            <person name="Copeland A."/>
            <person name="Cheng J.F."/>
            <person name="Detter C."/>
            <person name="Goodwin L.A."/>
            <person name="Han C.S."/>
            <person name="Hauser L.J."/>
            <person name="Land M.L."/>
            <person name="Lapidus A."/>
            <person name="Lucas S."/>
            <person name="Meincke L."/>
            <person name="Pitluck S."/>
            <person name="Tapia R."/>
            <person name="Teshima H."/>
            <person name="Woyke T."/>
            <person name="Fox B.G."/>
            <person name="Angert E.R."/>
            <person name="Currie C.R."/>
        </authorList>
    </citation>
    <scope>NUCLEOTIDE SEQUENCE [LARGE SCALE GENOMIC DNA]</scope>
    <source>
        <strain evidence="3">ATCC 49066 / DSM 5427 / NCIMB 11756 / RHM5</strain>
    </source>
</reference>
<organism evidence="2 3">
    <name type="scientific">Cellulosilyticum lentocellum (strain ATCC 49066 / DSM 5427 / NCIMB 11756 / RHM5)</name>
    <name type="common">Clostridium lentocellum</name>
    <dbReference type="NCBI Taxonomy" id="642492"/>
    <lineage>
        <taxon>Bacteria</taxon>
        <taxon>Bacillati</taxon>
        <taxon>Bacillota</taxon>
        <taxon>Clostridia</taxon>
        <taxon>Lachnospirales</taxon>
        <taxon>Cellulosilyticaceae</taxon>
        <taxon>Cellulosilyticum</taxon>
    </lineage>
</organism>
<accession>F2JN44</accession>
<evidence type="ECO:0000259" key="1">
    <source>
        <dbReference type="Pfam" id="PF07833"/>
    </source>
</evidence>